<dbReference type="GO" id="GO:0031087">
    <property type="term" value="P:deadenylation-independent decapping of nuclear-transcribed mRNA"/>
    <property type="evidence" value="ECO:0007669"/>
    <property type="project" value="InterPro"/>
</dbReference>
<dbReference type="PANTHER" id="PTHR15598">
    <property type="entry name" value="ENHANCER OF MRNA-DECAPPING PROTEIN 4"/>
    <property type="match status" value="1"/>
</dbReference>
<comment type="similarity">
    <text evidence="2">Belongs to the WD repeat EDC4 family.</text>
</comment>
<evidence type="ECO:0000313" key="10">
    <source>
        <dbReference type="Proteomes" id="UP000887226"/>
    </source>
</evidence>
<evidence type="ECO:0000256" key="1">
    <source>
        <dbReference type="ARBA" id="ARBA00004201"/>
    </source>
</evidence>
<dbReference type="Pfam" id="PF24106">
    <property type="entry name" value="Beta-prop_EDC4L"/>
    <property type="match status" value="1"/>
</dbReference>
<feature type="domain" description="EDC4-like protein pdc1 beta-propeller" evidence="8">
    <location>
        <begin position="532"/>
        <end position="882"/>
    </location>
</feature>
<feature type="coiled-coil region" evidence="6">
    <location>
        <begin position="381"/>
        <end position="409"/>
    </location>
</feature>
<feature type="compositionally biased region" description="Gly residues" evidence="7">
    <location>
        <begin position="1"/>
        <end position="14"/>
    </location>
</feature>
<keyword evidence="4" id="KW-0853">WD repeat</keyword>
<feature type="region of interest" description="Disordered" evidence="7">
    <location>
        <begin position="1"/>
        <end position="35"/>
    </location>
</feature>
<comment type="caution">
    <text evidence="9">The sequence shown here is derived from an EMBL/GenBank/DDBJ whole genome shotgun (WGS) entry which is preliminary data.</text>
</comment>
<feature type="compositionally biased region" description="Polar residues" evidence="7">
    <location>
        <begin position="1351"/>
        <end position="1369"/>
    </location>
</feature>
<feature type="region of interest" description="Disordered" evidence="7">
    <location>
        <begin position="306"/>
        <end position="351"/>
    </location>
</feature>
<evidence type="ECO:0000256" key="6">
    <source>
        <dbReference type="SAM" id="Coils"/>
    </source>
</evidence>
<dbReference type="FunFam" id="2.130.10.10:FF:000817">
    <property type="entry name" value="WGS project CABT00000000 data, contig 2.15"/>
    <property type="match status" value="1"/>
</dbReference>
<dbReference type="OrthoDB" id="21128at2759"/>
<comment type="subcellular location">
    <subcellularLocation>
        <location evidence="1">Cytoplasm</location>
        <location evidence="1">P-body</location>
    </subcellularLocation>
</comment>
<dbReference type="Proteomes" id="UP000887226">
    <property type="component" value="Unassembled WGS sequence"/>
</dbReference>
<dbReference type="InterPro" id="IPR015943">
    <property type="entry name" value="WD40/YVTN_repeat-like_dom_sf"/>
</dbReference>
<dbReference type="InterPro" id="IPR045152">
    <property type="entry name" value="EDC4-like"/>
</dbReference>
<feature type="compositionally biased region" description="Basic and acidic residues" evidence="7">
    <location>
        <begin position="1019"/>
        <end position="1036"/>
    </location>
</feature>
<proteinExistence type="inferred from homology"/>
<sequence length="1548" mass="167822">MSGYTSGGGGGDGNKGLDSLLAQLRGSGPSAGTSINLQPSASYGYANPGYFGQPSVSSTIPTPTGYNAQPHHSSAIMSPVETPRIPAANGGAQSSLLNLLKFKPAGSSSPRGQPAPIGTPLPPSREPSISYSNVESAGRNSDLLASFMGTKPTQQESSQYATAPHGSQTSFDATPTSPPVETQNYLLQLLNKPKPSQADAVPQLTPFDTKVYTPPSKSDSQYDVGEITQALEDTKLDLNLVDSTSFEPKSSVLKGKENIAQASTSTQGLFTYVNPFDQLAASSPRINTPKVSAPATPAVPAIQILKRHGEQSDHKRKIDERSSDPSPAHMKRKSHAPSQASSGPPTPLADGRSKIEALIGIGASNKETVAQALSEVGGQASREVDEAIAKAEENLENQLESETDTLRDRHSNRNVVEKTLQDLLAAKTEEEFEETAQVAAQTIKKELDREENSHALDSYPTEVAQAVKGIIDDTAEGKLNDAALNDAPDSWESADADEGSPKEPAPKPVKVYNFPMRPFSSITVKALTEPRATFRDDITMDIARLKKDFDQVDRVLVTASNNFIVYGMSKNGGIRVIRQDDGKDGRLFTDTRDRIFTVVTCTSSADLKESIIGTGISGTVYWALVKDGENDRLDEDNRDHLEMYGFALTPIQSMDNESPGGVLKTRARKSSTHPDFFAVGRGKFIHILWPNTIMKSFLKTGKDRSVDTEKYLSQHILKVNTGKAGKDFSFSEDDSTIVSLDKAGRVKFWDVRSLTKNDGRGNPLPHSAALEIKDPIITLTTTAASEKSWPTSVLLVDKIRPYQRGGPLRYLIVGMKQNHSLQLWDLALGKPVQEIHLPHGKESDAVCSVVYHAQTGMIVIGHPTRNSIYFLHLSAPKYNMSKSMTQADFMQGIVDKSDSIPSPDSTAVISGMREYSFENKGLLRGLDILQTPSASSDNNELPTSFELYIMHSKGVTYLAVKQSDLGWTRDNKVINGVAAEKEGVITMESLKEIPGSATSDISEPAPTTTPLTRIATRNASKETPVKESSKKSHHAESTAGAVPAVKTDIRLEKKDSNANGATPGKGKRRKATSTSDAPVVSQSTALPVKAVVLDPFSNTRALPLAKPLSSGNFPVVSGISQGLNDSHFKDFEVRLSADLMKLLDGSLERLSQDIKSDRRVQTAVADSHQEAVLRLVAATLDENVEATLTRIVDTSIGARVVPSMTETIVKTMNAQIGAKLPPLVSSTIAKLLPGELQKVLPDIIVRSLQQPQLLKLMSESLAKSVAFDVQDHFAAIIQNTVTPAFSQLSVSTTQKIAADVHRQASEQIATIQHQREADSVKIDHLLQTVASLTETISTMAAAQAEFQERTLQQLSREGTRPSHSTSDSNALAPAKQKSEAEKLYDAQLAEVSSLMEQQDFNGAAMAWLHSARVNQMFVDYFVQFRPDFLRGLNTIVLLTIGSIISEGIDDKLMERRMDYLDVVLNVLTIQINDCTLLEDARAHIPVIVATFIQRLEHLFMIISNVDAHDNSLKEIQRMVAMSKRIIDATRTPMYGGGGTGSGSRGRHY</sequence>
<feature type="region of interest" description="Disordered" evidence="7">
    <location>
        <begin position="1351"/>
        <end position="1376"/>
    </location>
</feature>
<dbReference type="InterPro" id="IPR036322">
    <property type="entry name" value="WD40_repeat_dom_sf"/>
</dbReference>
<feature type="compositionally biased region" description="Polar residues" evidence="7">
    <location>
        <begin position="1072"/>
        <end position="1081"/>
    </location>
</feature>
<feature type="compositionally biased region" description="Polar residues" evidence="7">
    <location>
        <begin position="996"/>
        <end position="1018"/>
    </location>
</feature>
<feature type="region of interest" description="Disordered" evidence="7">
    <location>
        <begin position="150"/>
        <end position="179"/>
    </location>
</feature>
<name>A0A9P7YZE7_9HELO</name>
<keyword evidence="3" id="KW-0963">Cytoplasm</keyword>
<keyword evidence="6" id="KW-0175">Coiled coil</keyword>
<dbReference type="Gene3D" id="2.130.10.10">
    <property type="entry name" value="YVTN repeat-like/Quinoprotein amine dehydrogenase"/>
    <property type="match status" value="1"/>
</dbReference>
<feature type="compositionally biased region" description="Basic and acidic residues" evidence="7">
    <location>
        <begin position="307"/>
        <end position="323"/>
    </location>
</feature>
<evidence type="ECO:0000256" key="5">
    <source>
        <dbReference type="ARBA" id="ARBA00022737"/>
    </source>
</evidence>
<feature type="compositionally biased region" description="Polar residues" evidence="7">
    <location>
        <begin position="151"/>
        <end position="179"/>
    </location>
</feature>
<reference evidence="9" key="1">
    <citation type="journal article" date="2021" name="IMA Fungus">
        <title>Genomic characterization of three marine fungi, including Emericellopsis atlantica sp. nov. with signatures of a generalist lifestyle and marine biomass degradation.</title>
        <authorList>
            <person name="Hagestad O.C."/>
            <person name="Hou L."/>
            <person name="Andersen J.H."/>
            <person name="Hansen E.H."/>
            <person name="Altermark B."/>
            <person name="Li C."/>
            <person name="Kuhnert E."/>
            <person name="Cox R.J."/>
            <person name="Crous P.W."/>
            <person name="Spatafora J.W."/>
            <person name="Lail K."/>
            <person name="Amirebrahimi M."/>
            <person name="Lipzen A."/>
            <person name="Pangilinan J."/>
            <person name="Andreopoulos W."/>
            <person name="Hayes R.D."/>
            <person name="Ng V."/>
            <person name="Grigoriev I.V."/>
            <person name="Jackson S.A."/>
            <person name="Sutton T.D.S."/>
            <person name="Dobson A.D.W."/>
            <person name="Rama T."/>
        </authorList>
    </citation>
    <scope>NUCLEOTIDE SEQUENCE</scope>
    <source>
        <strain evidence="9">TRa3180A</strain>
    </source>
</reference>
<feature type="compositionally biased region" description="Basic and acidic residues" evidence="7">
    <location>
        <begin position="1047"/>
        <end position="1056"/>
    </location>
</feature>
<feature type="region of interest" description="Disordered" evidence="7">
    <location>
        <begin position="481"/>
        <end position="509"/>
    </location>
</feature>
<accession>A0A9P7YZE7</accession>
<organism evidence="9 10">
    <name type="scientific">Calycina marina</name>
    <dbReference type="NCBI Taxonomy" id="1763456"/>
    <lineage>
        <taxon>Eukaryota</taxon>
        <taxon>Fungi</taxon>
        <taxon>Dikarya</taxon>
        <taxon>Ascomycota</taxon>
        <taxon>Pezizomycotina</taxon>
        <taxon>Leotiomycetes</taxon>
        <taxon>Helotiales</taxon>
        <taxon>Pezizellaceae</taxon>
        <taxon>Calycina</taxon>
    </lineage>
</organism>
<dbReference type="SUPFAM" id="SSF50978">
    <property type="entry name" value="WD40 repeat-like"/>
    <property type="match status" value="1"/>
</dbReference>
<evidence type="ECO:0000256" key="7">
    <source>
        <dbReference type="SAM" id="MobiDB-lite"/>
    </source>
</evidence>
<dbReference type="EMBL" id="MU254063">
    <property type="protein sequence ID" value="KAG9242530.1"/>
    <property type="molecule type" value="Genomic_DNA"/>
</dbReference>
<keyword evidence="5" id="KW-0677">Repeat</keyword>
<gene>
    <name evidence="9" type="ORF">BJ878DRAFT_544168</name>
</gene>
<dbReference type="GO" id="GO:0000932">
    <property type="term" value="C:P-body"/>
    <property type="evidence" value="ECO:0007669"/>
    <property type="project" value="UniProtKB-SubCell"/>
</dbReference>
<evidence type="ECO:0000313" key="9">
    <source>
        <dbReference type="EMBL" id="KAG9242530.1"/>
    </source>
</evidence>
<dbReference type="PANTHER" id="PTHR15598:SF5">
    <property type="entry name" value="ENHANCER OF MRNA-DECAPPING PROTEIN 4"/>
    <property type="match status" value="1"/>
</dbReference>
<evidence type="ECO:0000256" key="4">
    <source>
        <dbReference type="ARBA" id="ARBA00022574"/>
    </source>
</evidence>
<feature type="region of interest" description="Disordered" evidence="7">
    <location>
        <begin position="995"/>
        <end position="1081"/>
    </location>
</feature>
<keyword evidence="10" id="KW-1185">Reference proteome</keyword>
<feature type="compositionally biased region" description="Polar residues" evidence="7">
    <location>
        <begin position="127"/>
        <end position="136"/>
    </location>
</feature>
<protein>
    <recommendedName>
        <fullName evidence="8">EDC4-like protein pdc1 beta-propeller domain-containing protein</fullName>
    </recommendedName>
</protein>
<dbReference type="InterPro" id="IPR055393">
    <property type="entry name" value="Beta-prop_EDC4L"/>
</dbReference>
<evidence type="ECO:0000256" key="3">
    <source>
        <dbReference type="ARBA" id="ARBA00022490"/>
    </source>
</evidence>
<feature type="region of interest" description="Disordered" evidence="7">
    <location>
        <begin position="102"/>
        <end position="136"/>
    </location>
</feature>
<evidence type="ECO:0000259" key="8">
    <source>
        <dbReference type="Pfam" id="PF24106"/>
    </source>
</evidence>
<evidence type="ECO:0000256" key="2">
    <source>
        <dbReference type="ARBA" id="ARBA00009639"/>
    </source>
</evidence>